<keyword evidence="5" id="KW-0496">Mitochondrion</keyword>
<evidence type="ECO:0000256" key="2">
    <source>
        <dbReference type="ARBA" id="ARBA00009241"/>
    </source>
</evidence>
<dbReference type="GO" id="GO:0033617">
    <property type="term" value="P:mitochondrial respiratory chain complex IV assembly"/>
    <property type="evidence" value="ECO:0007669"/>
    <property type="project" value="EnsemblFungi"/>
</dbReference>
<dbReference type="Pfam" id="PF05051">
    <property type="entry name" value="COX17"/>
    <property type="match status" value="1"/>
</dbReference>
<name>A0A1E3PH04_9ASCO</name>
<dbReference type="PANTHER" id="PTHR16719">
    <property type="entry name" value="CYTOCHROME C OXIDASE COPPER CHAPERONE"/>
    <property type="match status" value="1"/>
</dbReference>
<evidence type="ECO:0000256" key="9">
    <source>
        <dbReference type="SAM" id="MobiDB-lite"/>
    </source>
</evidence>
<evidence type="ECO:0000256" key="6">
    <source>
        <dbReference type="ARBA" id="ARBA00023157"/>
    </source>
</evidence>
<dbReference type="Gene3D" id="1.10.287.1130">
    <property type="entry name" value="CytochromE C oxidase copper chaperone"/>
    <property type="match status" value="1"/>
</dbReference>
<comment type="similarity">
    <text evidence="2">Belongs to the COX17 family.</text>
</comment>
<feature type="compositionally biased region" description="Polar residues" evidence="9">
    <location>
        <begin position="1"/>
        <end position="18"/>
    </location>
</feature>
<evidence type="ECO:0000256" key="7">
    <source>
        <dbReference type="ARBA" id="ARBA00023186"/>
    </source>
</evidence>
<proteinExistence type="inferred from homology"/>
<keyword evidence="6" id="KW-1015">Disulfide bond</keyword>
<feature type="binding site" evidence="8">
    <location>
        <position position="33"/>
    </location>
    <ligand>
        <name>Cu cation</name>
        <dbReference type="ChEBI" id="CHEBI:23378"/>
    </ligand>
</feature>
<dbReference type="STRING" id="857566.A0A1E3PH04"/>
<comment type="subcellular location">
    <subcellularLocation>
        <location evidence="1">Mitochondrion intermembrane space</location>
    </subcellularLocation>
</comment>
<dbReference type="PANTHER" id="PTHR16719:SF0">
    <property type="entry name" value="CYTOCHROME C OXIDASE COPPER CHAPERONE"/>
    <property type="match status" value="1"/>
</dbReference>
<evidence type="ECO:0008006" key="12">
    <source>
        <dbReference type="Google" id="ProtNLM"/>
    </source>
</evidence>
<dbReference type="GO" id="GO:1903136">
    <property type="term" value="F:cuprous ion binding"/>
    <property type="evidence" value="ECO:0007669"/>
    <property type="project" value="EnsemblFungi"/>
</dbReference>
<keyword evidence="7" id="KW-0143">Chaperone</keyword>
<gene>
    <name evidence="10" type="ORF">NADFUDRAFT_52341</name>
</gene>
<keyword evidence="11" id="KW-1185">Reference proteome</keyword>
<dbReference type="OrthoDB" id="1915887at2759"/>
<accession>A0A1E3PH04</accession>
<dbReference type="GO" id="GO:0006825">
    <property type="term" value="P:copper ion transport"/>
    <property type="evidence" value="ECO:0007669"/>
    <property type="project" value="EnsemblFungi"/>
</dbReference>
<evidence type="ECO:0000256" key="3">
    <source>
        <dbReference type="ARBA" id="ARBA00022723"/>
    </source>
</evidence>
<dbReference type="SUPFAM" id="SSF47072">
    <property type="entry name" value="Cysteine alpha-hairpin motif"/>
    <property type="match status" value="1"/>
</dbReference>
<evidence type="ECO:0000256" key="5">
    <source>
        <dbReference type="ARBA" id="ARBA00023128"/>
    </source>
</evidence>
<evidence type="ECO:0000313" key="11">
    <source>
        <dbReference type="Proteomes" id="UP000095009"/>
    </source>
</evidence>
<evidence type="ECO:0000313" key="10">
    <source>
        <dbReference type="EMBL" id="ODQ64716.1"/>
    </source>
</evidence>
<evidence type="ECO:0000256" key="8">
    <source>
        <dbReference type="PIRSR" id="PIRSR607745-1"/>
    </source>
</evidence>
<organism evidence="10 11">
    <name type="scientific">Nadsonia fulvescens var. elongata DSM 6958</name>
    <dbReference type="NCBI Taxonomy" id="857566"/>
    <lineage>
        <taxon>Eukaryota</taxon>
        <taxon>Fungi</taxon>
        <taxon>Dikarya</taxon>
        <taxon>Ascomycota</taxon>
        <taxon>Saccharomycotina</taxon>
        <taxon>Dipodascomycetes</taxon>
        <taxon>Dipodascales</taxon>
        <taxon>Dipodascales incertae sedis</taxon>
        <taxon>Nadsonia</taxon>
    </lineage>
</organism>
<keyword evidence="3 8" id="KW-0479">Metal-binding</keyword>
<dbReference type="Proteomes" id="UP000095009">
    <property type="component" value="Unassembled WGS sequence"/>
</dbReference>
<evidence type="ECO:0000256" key="4">
    <source>
        <dbReference type="ARBA" id="ARBA00023008"/>
    </source>
</evidence>
<dbReference type="EMBL" id="KV454411">
    <property type="protein sequence ID" value="ODQ64716.1"/>
    <property type="molecule type" value="Genomic_DNA"/>
</dbReference>
<keyword evidence="4 8" id="KW-0186">Copper</keyword>
<dbReference type="PROSITE" id="PS51808">
    <property type="entry name" value="CHCH"/>
    <property type="match status" value="1"/>
</dbReference>
<sequence length="75" mass="8078">MACEKSNNTPVADTAAQTCPNPKAADPAKPKPCCVCLDEKASRDECLLLWGQDSGKCDDMITKYKSCMKGFGFSI</sequence>
<evidence type="ECO:0000256" key="1">
    <source>
        <dbReference type="ARBA" id="ARBA00004569"/>
    </source>
</evidence>
<feature type="binding site" evidence="8">
    <location>
        <position position="34"/>
    </location>
    <ligand>
        <name>Cu cation</name>
        <dbReference type="ChEBI" id="CHEBI:23378"/>
    </ligand>
</feature>
<dbReference type="GO" id="GO:0016531">
    <property type="term" value="F:copper chaperone activity"/>
    <property type="evidence" value="ECO:0007669"/>
    <property type="project" value="EnsemblFungi"/>
</dbReference>
<reference evidence="10 11" key="1">
    <citation type="journal article" date="2016" name="Proc. Natl. Acad. Sci. U.S.A.">
        <title>Comparative genomics of biotechnologically important yeasts.</title>
        <authorList>
            <person name="Riley R."/>
            <person name="Haridas S."/>
            <person name="Wolfe K.H."/>
            <person name="Lopes M.R."/>
            <person name="Hittinger C.T."/>
            <person name="Goeker M."/>
            <person name="Salamov A.A."/>
            <person name="Wisecaver J.H."/>
            <person name="Long T.M."/>
            <person name="Calvey C.H."/>
            <person name="Aerts A.L."/>
            <person name="Barry K.W."/>
            <person name="Choi C."/>
            <person name="Clum A."/>
            <person name="Coughlan A.Y."/>
            <person name="Deshpande S."/>
            <person name="Douglass A.P."/>
            <person name="Hanson S.J."/>
            <person name="Klenk H.-P."/>
            <person name="LaButti K.M."/>
            <person name="Lapidus A."/>
            <person name="Lindquist E.A."/>
            <person name="Lipzen A.M."/>
            <person name="Meier-Kolthoff J.P."/>
            <person name="Ohm R.A."/>
            <person name="Otillar R.P."/>
            <person name="Pangilinan J.L."/>
            <person name="Peng Y."/>
            <person name="Rokas A."/>
            <person name="Rosa C.A."/>
            <person name="Scheuner C."/>
            <person name="Sibirny A.A."/>
            <person name="Slot J.C."/>
            <person name="Stielow J.B."/>
            <person name="Sun H."/>
            <person name="Kurtzman C.P."/>
            <person name="Blackwell M."/>
            <person name="Grigoriev I.V."/>
            <person name="Jeffries T.W."/>
        </authorList>
    </citation>
    <scope>NUCLEOTIDE SEQUENCE [LARGE SCALE GENOMIC DNA]</scope>
    <source>
        <strain evidence="10 11">DSM 6958</strain>
    </source>
</reference>
<feature type="region of interest" description="Disordered" evidence="9">
    <location>
        <begin position="1"/>
        <end position="30"/>
    </location>
</feature>
<protein>
    <recommendedName>
        <fullName evidence="12">Cytochrome c oxidase copper chaperone</fullName>
    </recommendedName>
</protein>
<dbReference type="GO" id="GO:0005829">
    <property type="term" value="C:cytosol"/>
    <property type="evidence" value="ECO:0007669"/>
    <property type="project" value="EnsemblFungi"/>
</dbReference>
<dbReference type="GO" id="GO:0005758">
    <property type="term" value="C:mitochondrial intermembrane space"/>
    <property type="evidence" value="ECO:0007669"/>
    <property type="project" value="UniProtKB-SubCell"/>
</dbReference>
<dbReference type="InterPro" id="IPR007745">
    <property type="entry name" value="Cyt_c_oxidase_Cu-chaperone"/>
</dbReference>
<dbReference type="InterPro" id="IPR009069">
    <property type="entry name" value="Cys_alpha_HP_mot_SF"/>
</dbReference>
<dbReference type="AlphaFoldDB" id="A0A1E3PH04"/>